<dbReference type="Pfam" id="PF14332">
    <property type="entry name" value="DUF4388"/>
    <property type="match status" value="1"/>
</dbReference>
<comment type="caution">
    <text evidence="2">The sequence shown here is derived from an EMBL/GenBank/DDBJ whole genome shotgun (WGS) entry which is preliminary data.</text>
</comment>
<dbReference type="EMBL" id="VFJB01000007">
    <property type="protein sequence ID" value="KAA0257531.1"/>
    <property type="molecule type" value="Genomic_DNA"/>
</dbReference>
<keyword evidence="3" id="KW-1185">Reference proteome</keyword>
<dbReference type="AlphaFoldDB" id="A0A5A8F0Y8"/>
<dbReference type="OrthoDB" id="5614404at2"/>
<reference evidence="2 3" key="1">
    <citation type="submission" date="2019-06" db="EMBL/GenBank/DDBJ databases">
        <title>Genomic insights into carbon and energy metabolism of Deferribacter autotrophicus revealed new metabolic traits in the phylum Deferribacteres.</title>
        <authorList>
            <person name="Slobodkin A.I."/>
            <person name="Slobodkina G.B."/>
            <person name="Allioux M."/>
            <person name="Alain K."/>
            <person name="Jebbar M."/>
            <person name="Shadrin V."/>
            <person name="Kublanov I.V."/>
            <person name="Toshchakov S.V."/>
            <person name="Bonch-Osmolovskaya E.A."/>
        </authorList>
    </citation>
    <scope>NUCLEOTIDE SEQUENCE [LARGE SCALE GENOMIC DNA]</scope>
    <source>
        <strain evidence="2 3">SL50</strain>
    </source>
</reference>
<organism evidence="2 3">
    <name type="scientific">Deferribacter autotrophicus</name>
    <dbReference type="NCBI Taxonomy" id="500465"/>
    <lineage>
        <taxon>Bacteria</taxon>
        <taxon>Pseudomonadati</taxon>
        <taxon>Deferribacterota</taxon>
        <taxon>Deferribacteres</taxon>
        <taxon>Deferribacterales</taxon>
        <taxon>Deferribacteraceae</taxon>
        <taxon>Deferribacter</taxon>
    </lineage>
</organism>
<protein>
    <recommendedName>
        <fullName evidence="1">PatA-like N-terminal domain-containing protein</fullName>
    </recommendedName>
</protein>
<proteinExistence type="predicted"/>
<dbReference type="InterPro" id="IPR037257">
    <property type="entry name" value="T2SS_E_N_sf"/>
</dbReference>
<dbReference type="Proteomes" id="UP000322876">
    <property type="component" value="Unassembled WGS sequence"/>
</dbReference>
<evidence type="ECO:0000259" key="1">
    <source>
        <dbReference type="Pfam" id="PF14332"/>
    </source>
</evidence>
<gene>
    <name evidence="2" type="ORF">FHQ18_09315</name>
</gene>
<name>A0A5A8F0Y8_9BACT</name>
<evidence type="ECO:0000313" key="3">
    <source>
        <dbReference type="Proteomes" id="UP000322876"/>
    </source>
</evidence>
<evidence type="ECO:0000313" key="2">
    <source>
        <dbReference type="EMBL" id="KAA0257531.1"/>
    </source>
</evidence>
<dbReference type="SUPFAM" id="SSF160246">
    <property type="entry name" value="EspE N-terminal domain-like"/>
    <property type="match status" value="1"/>
</dbReference>
<feature type="domain" description="PatA-like N-terminal" evidence="1">
    <location>
        <begin position="35"/>
        <end position="103"/>
    </location>
</feature>
<dbReference type="InterPro" id="IPR025497">
    <property type="entry name" value="PatA-like_N"/>
</dbReference>
<sequence>MVRKVEHYWKSRSYIYLLRDGEKILNATGNVISRIGDIAVRKGYITENQLRKALEIQQKAPFIRLGEILVEQGFINERQLEEIINEQIKEALQLIDNWEYCNYEEKIL</sequence>
<accession>A0A5A8F0Y8</accession>
<dbReference type="RefSeq" id="WP_149266912.1">
    <property type="nucleotide sequence ID" value="NZ_VFJB01000007.1"/>
</dbReference>